<organism evidence="1">
    <name type="scientific">Solibacter usitatus (strain Ellin6076)</name>
    <dbReference type="NCBI Taxonomy" id="234267"/>
    <lineage>
        <taxon>Bacteria</taxon>
        <taxon>Pseudomonadati</taxon>
        <taxon>Acidobacteriota</taxon>
        <taxon>Terriglobia</taxon>
        <taxon>Bryobacterales</taxon>
        <taxon>Solibacteraceae</taxon>
        <taxon>Candidatus Solibacter</taxon>
    </lineage>
</organism>
<evidence type="ECO:0008006" key="2">
    <source>
        <dbReference type="Google" id="ProtNLM"/>
    </source>
</evidence>
<dbReference type="HOGENOM" id="CLU_124378_0_0_0"/>
<protein>
    <recommendedName>
        <fullName evidence="2">DinB-like domain-containing protein</fullName>
    </recommendedName>
</protein>
<dbReference type="AlphaFoldDB" id="Q01V72"/>
<evidence type="ECO:0000313" key="1">
    <source>
        <dbReference type="EMBL" id="ABJ86443.1"/>
    </source>
</evidence>
<dbReference type="InParanoid" id="Q01V72"/>
<dbReference type="eggNOG" id="ENOG50330TX">
    <property type="taxonomic scope" value="Bacteria"/>
</dbReference>
<dbReference type="InterPro" id="IPR034660">
    <property type="entry name" value="DinB/YfiT-like"/>
</dbReference>
<reference evidence="1" key="1">
    <citation type="submission" date="2006-10" db="EMBL/GenBank/DDBJ databases">
        <title>Complete sequence of Solibacter usitatus Ellin6076.</title>
        <authorList>
            <consortium name="US DOE Joint Genome Institute"/>
            <person name="Copeland A."/>
            <person name="Lucas S."/>
            <person name="Lapidus A."/>
            <person name="Barry K."/>
            <person name="Detter J.C."/>
            <person name="Glavina del Rio T."/>
            <person name="Hammon N."/>
            <person name="Israni S."/>
            <person name="Dalin E."/>
            <person name="Tice H."/>
            <person name="Pitluck S."/>
            <person name="Thompson L.S."/>
            <person name="Brettin T."/>
            <person name="Bruce D."/>
            <person name="Han C."/>
            <person name="Tapia R."/>
            <person name="Gilna P."/>
            <person name="Schmutz J."/>
            <person name="Larimer F."/>
            <person name="Land M."/>
            <person name="Hauser L."/>
            <person name="Kyrpides N."/>
            <person name="Mikhailova N."/>
            <person name="Janssen P.H."/>
            <person name="Kuske C.R."/>
            <person name="Richardson P."/>
        </authorList>
    </citation>
    <scope>NUCLEOTIDE SEQUENCE</scope>
    <source>
        <strain evidence="1">Ellin6076</strain>
    </source>
</reference>
<proteinExistence type="predicted"/>
<gene>
    <name evidence="1" type="ordered locus">Acid_5496</name>
</gene>
<dbReference type="KEGG" id="sus:Acid_5496"/>
<accession>Q01V72</accession>
<dbReference type="EMBL" id="CP000473">
    <property type="protein sequence ID" value="ABJ86443.1"/>
    <property type="molecule type" value="Genomic_DNA"/>
</dbReference>
<dbReference type="STRING" id="234267.Acid_5496"/>
<name>Q01V72_SOLUE</name>
<sequence>MLRHTLATLAYRGNKALQGAPPEFATYEAGRTPGQILAHICDLFDWALQLADGKHVWRDSTPQKWNADVARFFAGLEAFDQRLASGEPLGVEAERLFQGPVADALTHVGQIAMLRRMAGCPIPGENYFVAKIETGRVGADQAAPVREF</sequence>
<dbReference type="SUPFAM" id="SSF109854">
    <property type="entry name" value="DinB/YfiT-like putative metalloenzymes"/>
    <property type="match status" value="1"/>
</dbReference>